<sequence length="426" mass="47720">MTTSRPLITQKYKKPGTSSAVFFNENKIGEKYKNQPLLSLLIEAGSNQVSMELVDLESYDTLAASSFENPMNETAWDMLSRVEAVKSSKISSSILSRIFFQKIKEEACRLTEDMQSVFLIALACNSPMAHLLMQESVLDLGKTPEKFSPTPSFQKTFSELGFEEWGEGLIVTVPNVSTFIGGDNLAALNALGLTELELVIDLGASCEFFLKKGTAIHATSCESRPIFEGYFLDLLEPLKPGSIVDFEIKNGLYIWETFANKPITGFSIYGLLQLLSHFLQKGYINPQGKFSGDIPFKKVDNQLLLNEEARLYLSEKDIQILRFIRGSIRSAIIILMERSQVDLKDVTRVTITGQDQNYLFGDSLVEIGFLPKELLTKMNFAGQTVIEGMKSRLKGQELPTDSFDYVELSLIRGYYQCLAQAMQLET</sequence>
<dbReference type="Pfam" id="PF14574">
    <property type="entry name" value="RACo_C_ter"/>
    <property type="match status" value="1"/>
</dbReference>
<accession>A0AA43UC95</accession>
<evidence type="ECO:0000259" key="2">
    <source>
        <dbReference type="Pfam" id="PF17651"/>
    </source>
</evidence>
<name>A0AA43UC95_9LACT</name>
<dbReference type="PANTHER" id="PTHR42895">
    <property type="entry name" value="IRON-SULFUR CLUSTER-BINDING PROTEIN-RELATED"/>
    <property type="match status" value="1"/>
</dbReference>
<gene>
    <name evidence="3" type="ORF">Q4F26_03180</name>
</gene>
<dbReference type="AlphaFoldDB" id="A0AA43UC95"/>
<feature type="domain" description="RACo-like middle region" evidence="2">
    <location>
        <begin position="42"/>
        <end position="194"/>
    </location>
</feature>
<proteinExistence type="predicted"/>
<reference evidence="3" key="1">
    <citation type="submission" date="2023-07" db="EMBL/GenBank/DDBJ databases">
        <title>Between Cages and Wild: Unraveling the Impact of Captivity on Animal Microbiomes and Antimicrobial Resistance.</title>
        <authorList>
            <person name="Schmartz G.P."/>
            <person name="Rehner J."/>
            <person name="Schuff M.J."/>
            <person name="Becker S.L."/>
            <person name="Kravczyk M."/>
            <person name="Gurevich A."/>
            <person name="Francke R."/>
            <person name="Mueller R."/>
            <person name="Keller V."/>
            <person name="Keller A."/>
        </authorList>
    </citation>
    <scope>NUCLEOTIDE SEQUENCE</scope>
    <source>
        <strain evidence="3">S39M_St_73</strain>
    </source>
</reference>
<feature type="domain" description="RACo C-terminal" evidence="1">
    <location>
        <begin position="195"/>
        <end position="396"/>
    </location>
</feature>
<keyword evidence="4" id="KW-1185">Reference proteome</keyword>
<organism evidence="3 4">
    <name type="scientific">Atopococcus tabaci</name>
    <dbReference type="NCBI Taxonomy" id="269774"/>
    <lineage>
        <taxon>Bacteria</taxon>
        <taxon>Bacillati</taxon>
        <taxon>Bacillota</taxon>
        <taxon>Bacilli</taxon>
        <taxon>Lactobacillales</taxon>
        <taxon>Carnobacteriaceae</taxon>
        <taxon>Atopococcus</taxon>
    </lineage>
</organism>
<evidence type="ECO:0000259" key="1">
    <source>
        <dbReference type="Pfam" id="PF14574"/>
    </source>
</evidence>
<dbReference type="InterPro" id="IPR041414">
    <property type="entry name" value="Raco-like_middle"/>
</dbReference>
<dbReference type="PANTHER" id="PTHR42895:SF2">
    <property type="entry name" value="IRON-SULFUR CLUSTER PROTEIN"/>
    <property type="match status" value="1"/>
</dbReference>
<protein>
    <submittedName>
        <fullName evidence="3">ASKHA domain-containing protein</fullName>
    </submittedName>
</protein>
<dbReference type="Proteomes" id="UP001171751">
    <property type="component" value="Unassembled WGS sequence"/>
</dbReference>
<evidence type="ECO:0000313" key="3">
    <source>
        <dbReference type="EMBL" id="MDO5457324.1"/>
    </source>
</evidence>
<dbReference type="InterPro" id="IPR027980">
    <property type="entry name" value="RACo_C"/>
</dbReference>
<dbReference type="Gene3D" id="3.30.420.480">
    <property type="entry name" value="Domain of unknown function (DUF4445)"/>
    <property type="match status" value="1"/>
</dbReference>
<dbReference type="Pfam" id="PF17651">
    <property type="entry name" value="Raco_middle"/>
    <property type="match status" value="1"/>
</dbReference>
<dbReference type="InterPro" id="IPR042259">
    <property type="entry name" value="Raco-like_middle_sf"/>
</dbReference>
<comment type="caution">
    <text evidence="3">The sequence shown here is derived from an EMBL/GenBank/DDBJ whole genome shotgun (WGS) entry which is preliminary data.</text>
</comment>
<evidence type="ECO:0000313" key="4">
    <source>
        <dbReference type="Proteomes" id="UP001171751"/>
    </source>
</evidence>
<dbReference type="InterPro" id="IPR052911">
    <property type="entry name" value="Corrinoid_activation_enz"/>
</dbReference>
<dbReference type="EMBL" id="JAUNQW010000009">
    <property type="protein sequence ID" value="MDO5457324.1"/>
    <property type="molecule type" value="Genomic_DNA"/>
</dbReference>